<evidence type="ECO:0000313" key="1">
    <source>
        <dbReference type="EMBL" id="KAK5895528.1"/>
    </source>
</evidence>
<dbReference type="EMBL" id="JAURVH010001534">
    <property type="protein sequence ID" value="KAK5895528.1"/>
    <property type="molecule type" value="Genomic_DNA"/>
</dbReference>
<dbReference type="Proteomes" id="UP001331515">
    <property type="component" value="Unassembled WGS sequence"/>
</dbReference>
<proteinExistence type="predicted"/>
<dbReference type="AlphaFoldDB" id="A0AAN8C5K2"/>
<gene>
    <name evidence="1" type="ORF">CgunFtcFv8_009215</name>
</gene>
<evidence type="ECO:0000313" key="2">
    <source>
        <dbReference type="Proteomes" id="UP001331515"/>
    </source>
</evidence>
<comment type="caution">
    <text evidence="1">The sequence shown here is derived from an EMBL/GenBank/DDBJ whole genome shotgun (WGS) entry which is preliminary data.</text>
</comment>
<keyword evidence="2" id="KW-1185">Reference proteome</keyword>
<protein>
    <submittedName>
        <fullName evidence="1">Uncharacterized protein</fullName>
    </submittedName>
</protein>
<name>A0AAN8C5K2_CHAGU</name>
<sequence length="425" mass="47165">MEDGLLVFRGREAQQLLLLGTYGGRVTRVQRERGPAAAAPWNVWRTGYSCSEGERPSSCCSLERMEDGLLVFRGTEAQQLLLLGTYGGRVTRVQRERGPAAAAPWNVWRTGYSCSQGQRPSSCYSLERMEDGLLVFRGREAQQLLLLGTYGGRVTRVRRDRGPAAAAPWNVWRTGYSCSEGQRPSSCCSLERMEDGLLVFAGREAQQLLLLGTYGGRVTRVQRERGPAAAAPWNVWRTGYSCSEGERPSSCCSLERMEDGLLVFRGREAQQLLLLGTYGGRVTRVQRGKEAQQLLLLGTYGGRVTRVQRERGPAAAAPWNVWRTGYSCSEGERPSSCCSLERMEDGLLVFRGREAQQLLLLGTYGGRVTRVQRERGPAAAAPWNVWRTGYSCSEGERPSSCCSLERMEDGLLVFMNMPTRCGTIL</sequence>
<accession>A0AAN8C5K2</accession>
<organism evidence="1 2">
    <name type="scientific">Champsocephalus gunnari</name>
    <name type="common">Mackerel icefish</name>
    <dbReference type="NCBI Taxonomy" id="52237"/>
    <lineage>
        <taxon>Eukaryota</taxon>
        <taxon>Metazoa</taxon>
        <taxon>Chordata</taxon>
        <taxon>Craniata</taxon>
        <taxon>Vertebrata</taxon>
        <taxon>Euteleostomi</taxon>
        <taxon>Actinopterygii</taxon>
        <taxon>Neopterygii</taxon>
        <taxon>Teleostei</taxon>
        <taxon>Neoteleostei</taxon>
        <taxon>Acanthomorphata</taxon>
        <taxon>Eupercaria</taxon>
        <taxon>Perciformes</taxon>
        <taxon>Notothenioidei</taxon>
        <taxon>Channichthyidae</taxon>
        <taxon>Champsocephalus</taxon>
    </lineage>
</organism>
<reference evidence="1 2" key="1">
    <citation type="journal article" date="2023" name="Mol. Biol. Evol.">
        <title>Genomics of Secondarily Temperate Adaptation in the Only Non-Antarctic Icefish.</title>
        <authorList>
            <person name="Rivera-Colon A.G."/>
            <person name="Rayamajhi N."/>
            <person name="Minhas B.F."/>
            <person name="Madrigal G."/>
            <person name="Bilyk K.T."/>
            <person name="Yoon V."/>
            <person name="Hune M."/>
            <person name="Gregory S."/>
            <person name="Cheng C.H.C."/>
            <person name="Catchen J.M."/>
        </authorList>
    </citation>
    <scope>NUCLEOTIDE SEQUENCE [LARGE SCALE GENOMIC DNA]</scope>
    <source>
        <tissue evidence="1">White muscle</tissue>
    </source>
</reference>